<reference evidence="2 3" key="1">
    <citation type="journal article" date="2011" name="J. Bacteriol.">
        <title>Complete genome of the cellulolytic ruminal bacterium Ruminococcus albus 7.</title>
        <authorList>
            <person name="Suen G."/>
            <person name="Stevenson D.M."/>
            <person name="Bruce D.C."/>
            <person name="Chertkov O."/>
            <person name="Copeland A."/>
            <person name="Cheng J.F."/>
            <person name="Detter C."/>
            <person name="Detter J.C."/>
            <person name="Goodwin L.A."/>
            <person name="Han C.S."/>
            <person name="Hauser L.J."/>
            <person name="Ivanova N.N."/>
            <person name="Kyrpides N.C."/>
            <person name="Land M.L."/>
            <person name="Lapidus A."/>
            <person name="Lucas S."/>
            <person name="Ovchinnikova G."/>
            <person name="Pitluck S."/>
            <person name="Tapia R."/>
            <person name="Woyke T."/>
            <person name="Boyum J."/>
            <person name="Mead D."/>
            <person name="Weimer P.J."/>
        </authorList>
    </citation>
    <scope>NUCLEOTIDE SEQUENCE [LARGE SCALE GENOMIC DNA]</scope>
    <source>
        <strain evidence="3">ATCC 27210 / DSM 20455 / JCM 14654 / NCDO 2250 / 7</strain>
    </source>
</reference>
<proteinExistence type="predicted"/>
<feature type="transmembrane region" description="Helical" evidence="1">
    <location>
        <begin position="21"/>
        <end position="41"/>
    </location>
</feature>
<dbReference type="KEGG" id="ral:Rumal_2560"/>
<evidence type="ECO:0000313" key="3">
    <source>
        <dbReference type="Proteomes" id="UP000006919"/>
    </source>
</evidence>
<feature type="transmembrane region" description="Helical" evidence="1">
    <location>
        <begin position="47"/>
        <end position="65"/>
    </location>
</feature>
<dbReference type="RefSeq" id="WP_013499164.1">
    <property type="nucleotide sequence ID" value="NC_014833.1"/>
</dbReference>
<protein>
    <submittedName>
        <fullName evidence="2">Uncharacterized protein</fullName>
    </submittedName>
</protein>
<dbReference type="HOGENOM" id="CLU_2221283_0_0_9"/>
<dbReference type="EMBL" id="CP002403">
    <property type="protein sequence ID" value="ADU23035.1"/>
    <property type="molecule type" value="Genomic_DNA"/>
</dbReference>
<feature type="transmembrane region" description="Helical" evidence="1">
    <location>
        <begin position="77"/>
        <end position="102"/>
    </location>
</feature>
<organism evidence="2 3">
    <name type="scientific">Ruminococcus albus (strain ATCC 27210 / DSM 20455 / JCM 14654 / NCDO 2250 / 7)</name>
    <dbReference type="NCBI Taxonomy" id="697329"/>
    <lineage>
        <taxon>Bacteria</taxon>
        <taxon>Bacillati</taxon>
        <taxon>Bacillota</taxon>
        <taxon>Clostridia</taxon>
        <taxon>Eubacteriales</taxon>
        <taxon>Oscillospiraceae</taxon>
        <taxon>Ruminococcus</taxon>
    </lineage>
</organism>
<accession>E6UFP6</accession>
<dbReference type="STRING" id="697329.Rumal_2560"/>
<gene>
    <name evidence="2" type="ordered locus">Rumal_2560</name>
</gene>
<evidence type="ECO:0000256" key="1">
    <source>
        <dbReference type="SAM" id="Phobius"/>
    </source>
</evidence>
<keyword evidence="1" id="KW-1133">Transmembrane helix</keyword>
<evidence type="ECO:0000313" key="2">
    <source>
        <dbReference type="EMBL" id="ADU23035.1"/>
    </source>
</evidence>
<name>E6UFP6_RUMA7</name>
<dbReference type="OrthoDB" id="9997796at2"/>
<dbReference type="PROSITE" id="PS51257">
    <property type="entry name" value="PROKAR_LIPOPROTEIN"/>
    <property type="match status" value="1"/>
</dbReference>
<dbReference type="AlphaFoldDB" id="E6UFP6"/>
<dbReference type="Proteomes" id="UP000006919">
    <property type="component" value="Chromosome"/>
</dbReference>
<keyword evidence="1" id="KW-0812">Transmembrane</keyword>
<keyword evidence="1" id="KW-0472">Membrane</keyword>
<sequence length="106" mass="11589">MEKLFTAAKALTKMSLCASGLMILLFIGCCFQINIIFAFLWFSCVFLTIPCILMSVGGLAASVAVRIKGDYYMTGHIILGIINVLVFSYPTYLLISSVIAGFHHSL</sequence>